<reference evidence="2 3" key="1">
    <citation type="submission" date="2016-10" db="EMBL/GenBank/DDBJ databases">
        <authorList>
            <person name="de Groot N.N."/>
        </authorList>
    </citation>
    <scope>NUCLEOTIDE SEQUENCE [LARGE SCALE GENOMIC DNA]</scope>
    <source>
        <strain evidence="2 3">CGMCC 1.7031</strain>
    </source>
</reference>
<name>A0A1G5GI90_9FLAO</name>
<feature type="signal peptide" evidence="1">
    <location>
        <begin position="1"/>
        <end position="19"/>
    </location>
</feature>
<evidence type="ECO:0000313" key="3">
    <source>
        <dbReference type="Proteomes" id="UP000199354"/>
    </source>
</evidence>
<accession>A0A1G5GI90</accession>
<evidence type="ECO:0008006" key="4">
    <source>
        <dbReference type="Google" id="ProtNLM"/>
    </source>
</evidence>
<keyword evidence="1" id="KW-0732">Signal</keyword>
<dbReference type="PROSITE" id="PS51257">
    <property type="entry name" value="PROKAR_LIPOPROTEIN"/>
    <property type="match status" value="1"/>
</dbReference>
<dbReference type="Proteomes" id="UP000199354">
    <property type="component" value="Unassembled WGS sequence"/>
</dbReference>
<dbReference type="AlphaFoldDB" id="A0A1G5GI90"/>
<keyword evidence="3" id="KW-1185">Reference proteome</keyword>
<dbReference type="RefSeq" id="WP_139149623.1">
    <property type="nucleotide sequence ID" value="NZ_FMVF01000006.1"/>
</dbReference>
<proteinExistence type="predicted"/>
<evidence type="ECO:0000313" key="2">
    <source>
        <dbReference type="EMBL" id="SCY50428.1"/>
    </source>
</evidence>
<protein>
    <recommendedName>
        <fullName evidence="4">HmuY protein</fullName>
    </recommendedName>
</protein>
<dbReference type="EMBL" id="FMVF01000006">
    <property type="protein sequence ID" value="SCY50428.1"/>
    <property type="molecule type" value="Genomic_DNA"/>
</dbReference>
<sequence length="204" mass="22271">MKTPFLFLLGLMALAGCSADDTTSAEALQTTEARPANPKNNTVANQVLMLQVDFETHVFEGGKKLFYQSAETFAIASDYDPPGDFGGVTLRYAETNEMLFAGTIIWMGTGQMTFPAGLNPAGSFATIASPVPMPTSIETVQYTQFAYYPEPMPYQAIWNAVDHLQVVAQFRASNPNGTVHVFLYTPSVGVGNPAEWDYFVMLKN</sequence>
<gene>
    <name evidence="2" type="ORF">SAMN02927903_01563</name>
</gene>
<feature type="chain" id="PRO_5011454661" description="HmuY protein" evidence="1">
    <location>
        <begin position="20"/>
        <end position="204"/>
    </location>
</feature>
<evidence type="ECO:0000256" key="1">
    <source>
        <dbReference type="SAM" id="SignalP"/>
    </source>
</evidence>
<dbReference type="OrthoDB" id="1339516at2"/>
<organism evidence="2 3">
    <name type="scientific">Flavobacterium caeni</name>
    <dbReference type="NCBI Taxonomy" id="490189"/>
    <lineage>
        <taxon>Bacteria</taxon>
        <taxon>Pseudomonadati</taxon>
        <taxon>Bacteroidota</taxon>
        <taxon>Flavobacteriia</taxon>
        <taxon>Flavobacteriales</taxon>
        <taxon>Flavobacteriaceae</taxon>
        <taxon>Flavobacterium</taxon>
    </lineage>
</organism>